<keyword evidence="2" id="KW-0378">Hydrolase</keyword>
<dbReference type="Gene3D" id="2.40.160.210">
    <property type="entry name" value="Acyl-CoA thioesterase, double hotdog domain"/>
    <property type="match status" value="1"/>
</dbReference>
<evidence type="ECO:0000256" key="2">
    <source>
        <dbReference type="ARBA" id="ARBA00022801"/>
    </source>
</evidence>
<evidence type="ECO:0000313" key="5">
    <source>
        <dbReference type="EMBL" id="GLR65450.1"/>
    </source>
</evidence>
<dbReference type="InterPro" id="IPR003703">
    <property type="entry name" value="Acyl_CoA_thio"/>
</dbReference>
<dbReference type="CDD" id="cd03444">
    <property type="entry name" value="Thioesterase_II_repeat1"/>
    <property type="match status" value="1"/>
</dbReference>
<evidence type="ECO:0000313" key="6">
    <source>
        <dbReference type="Proteomes" id="UP001156641"/>
    </source>
</evidence>
<dbReference type="PANTHER" id="PTHR11066:SF34">
    <property type="entry name" value="ACYL-COENZYME A THIOESTERASE 8"/>
    <property type="match status" value="1"/>
</dbReference>
<reference evidence="6" key="1">
    <citation type="journal article" date="2019" name="Int. J. Syst. Evol. Microbiol.">
        <title>The Global Catalogue of Microorganisms (GCM) 10K type strain sequencing project: providing services to taxonomists for standard genome sequencing and annotation.</title>
        <authorList>
            <consortium name="The Broad Institute Genomics Platform"/>
            <consortium name="The Broad Institute Genome Sequencing Center for Infectious Disease"/>
            <person name="Wu L."/>
            <person name="Ma J."/>
        </authorList>
    </citation>
    <scope>NUCLEOTIDE SEQUENCE [LARGE SCALE GENOMIC DNA]</scope>
    <source>
        <strain evidence="6">NBRC 112502</strain>
    </source>
</reference>
<dbReference type="Pfam" id="PF13622">
    <property type="entry name" value="4HBT_3"/>
    <property type="match status" value="1"/>
</dbReference>
<gene>
    <name evidence="5" type="ORF">GCM10010909_01280</name>
</gene>
<feature type="domain" description="Acyl-CoA thioesterase-like N-terminal HotDog" evidence="4">
    <location>
        <begin position="41"/>
        <end position="116"/>
    </location>
</feature>
<dbReference type="InterPro" id="IPR042171">
    <property type="entry name" value="Acyl-CoA_hotdog"/>
</dbReference>
<comment type="similarity">
    <text evidence="1">Belongs to the C/M/P thioester hydrolase family.</text>
</comment>
<accession>A0ABQ6A5S4</accession>
<evidence type="ECO:0000256" key="1">
    <source>
        <dbReference type="ARBA" id="ARBA00006538"/>
    </source>
</evidence>
<dbReference type="PANTHER" id="PTHR11066">
    <property type="entry name" value="ACYL-COA THIOESTERASE"/>
    <property type="match status" value="1"/>
</dbReference>
<dbReference type="EMBL" id="BSOS01000005">
    <property type="protein sequence ID" value="GLR65450.1"/>
    <property type="molecule type" value="Genomic_DNA"/>
</dbReference>
<dbReference type="CDD" id="cd03445">
    <property type="entry name" value="Thioesterase_II_repeat2"/>
    <property type="match status" value="1"/>
</dbReference>
<evidence type="ECO:0000259" key="3">
    <source>
        <dbReference type="Pfam" id="PF02551"/>
    </source>
</evidence>
<dbReference type="Proteomes" id="UP001156641">
    <property type="component" value="Unassembled WGS sequence"/>
</dbReference>
<dbReference type="RefSeq" id="WP_284255940.1">
    <property type="nucleotide sequence ID" value="NZ_BSOS01000005.1"/>
</dbReference>
<feature type="domain" description="Acyl-CoA thioesterase 2 C-terminal" evidence="3">
    <location>
        <begin position="163"/>
        <end position="288"/>
    </location>
</feature>
<sequence length="293" mass="31981">MTSINEAPLPWTEQNVLALLDLEPAGGDVFISRYNQINLNGHLFGGQVLGQAAAAAAATVTGLTMHSLHAYFLRAGTVGARVAFAVERARDGRRFATRRVIATQNGKTIFVLSCSFFHPQPGFEHQTAAPAAPPPEELESLADIARASGVELPTGLTRLSHTYPIEVRPVAGRAVMQRADAPRIRFWVRVPSAASTDNPQAHQQVLAYLSDYFLIAAALAPHRSVFLDEHFEVASLDHAMWFHRPARADEWLLYDTESPNARNGVNLSRGLIYDRQGNLIASTAQEGLQTPRG</sequence>
<name>A0ABQ6A5S4_9PROT</name>
<evidence type="ECO:0000259" key="4">
    <source>
        <dbReference type="Pfam" id="PF13622"/>
    </source>
</evidence>
<dbReference type="SUPFAM" id="SSF54637">
    <property type="entry name" value="Thioesterase/thiol ester dehydrase-isomerase"/>
    <property type="match status" value="2"/>
</dbReference>
<dbReference type="InterPro" id="IPR029069">
    <property type="entry name" value="HotDog_dom_sf"/>
</dbReference>
<organism evidence="5 6">
    <name type="scientific">Acidocella aquatica</name>
    <dbReference type="NCBI Taxonomy" id="1922313"/>
    <lineage>
        <taxon>Bacteria</taxon>
        <taxon>Pseudomonadati</taxon>
        <taxon>Pseudomonadota</taxon>
        <taxon>Alphaproteobacteria</taxon>
        <taxon>Acetobacterales</taxon>
        <taxon>Acidocellaceae</taxon>
        <taxon>Acidocella</taxon>
    </lineage>
</organism>
<keyword evidence="6" id="KW-1185">Reference proteome</keyword>
<proteinExistence type="inferred from homology"/>
<dbReference type="InterPro" id="IPR049449">
    <property type="entry name" value="TesB_ACOT8-like_N"/>
</dbReference>
<comment type="caution">
    <text evidence="5">The sequence shown here is derived from an EMBL/GenBank/DDBJ whole genome shotgun (WGS) entry which is preliminary data.</text>
</comment>
<dbReference type="Pfam" id="PF02551">
    <property type="entry name" value="Acyl_CoA_thio"/>
    <property type="match status" value="1"/>
</dbReference>
<dbReference type="InterPro" id="IPR025652">
    <property type="entry name" value="TesB_C"/>
</dbReference>
<protein>
    <submittedName>
        <fullName evidence="5">Acyl-CoA thioesterase II</fullName>
    </submittedName>
</protein>